<evidence type="ECO:0000256" key="5">
    <source>
        <dbReference type="ARBA" id="ARBA00023049"/>
    </source>
</evidence>
<sequence>MAITDWPRDERPRERLLQSGAASLSDAELLAIFLRVGLPGKSAVDLARELLQAFGGVRGLLTTARKNFCAHKGLGDAKYAQLQAVLELGRRHLAEDWKRGEPLDSPTAVRRYLAAALRDQRREVFAVIFLDNRHRVLRFEEMFWGTIDSAAVHPREVVRRALEINAAALILAHNHPSGIAEPSAADLALTRRIEAALGLLDLRLLDHFIVGDGDPVSLKEQGGWS</sequence>
<accession>A0A257SEY4</accession>
<evidence type="ECO:0000313" key="8">
    <source>
        <dbReference type="EMBL" id="OYV71729.1"/>
    </source>
</evidence>
<dbReference type="InterPro" id="IPR046778">
    <property type="entry name" value="UPF0758_N"/>
</dbReference>
<dbReference type="InterPro" id="IPR010994">
    <property type="entry name" value="RuvA_2-like"/>
</dbReference>
<dbReference type="GO" id="GO:0046872">
    <property type="term" value="F:metal ion binding"/>
    <property type="evidence" value="ECO:0007669"/>
    <property type="project" value="UniProtKB-KW"/>
</dbReference>
<feature type="domain" description="MPN" evidence="7">
    <location>
        <begin position="102"/>
        <end position="224"/>
    </location>
</feature>
<dbReference type="PROSITE" id="PS01302">
    <property type="entry name" value="UPF0758"/>
    <property type="match status" value="1"/>
</dbReference>
<evidence type="ECO:0000256" key="1">
    <source>
        <dbReference type="ARBA" id="ARBA00022670"/>
    </source>
</evidence>
<dbReference type="SUPFAM" id="SSF47781">
    <property type="entry name" value="RuvA domain 2-like"/>
    <property type="match status" value="1"/>
</dbReference>
<dbReference type="GO" id="GO:0008237">
    <property type="term" value="F:metallopeptidase activity"/>
    <property type="evidence" value="ECO:0007669"/>
    <property type="project" value="UniProtKB-KW"/>
</dbReference>
<comment type="similarity">
    <text evidence="6">Belongs to the UPF0758 family.</text>
</comment>
<keyword evidence="2" id="KW-0479">Metal-binding</keyword>
<dbReference type="EMBL" id="NCBC01000996">
    <property type="protein sequence ID" value="OYV71729.1"/>
    <property type="molecule type" value="Genomic_DNA"/>
</dbReference>
<keyword evidence="5" id="KW-0482">Metalloprotease</keyword>
<dbReference type="Gene3D" id="3.40.140.10">
    <property type="entry name" value="Cytidine Deaminase, domain 2"/>
    <property type="match status" value="1"/>
</dbReference>
<dbReference type="NCBIfam" id="NF000642">
    <property type="entry name" value="PRK00024.1"/>
    <property type="match status" value="1"/>
</dbReference>
<dbReference type="InterPro" id="IPR001405">
    <property type="entry name" value="UPF0758"/>
</dbReference>
<evidence type="ECO:0000256" key="3">
    <source>
        <dbReference type="ARBA" id="ARBA00022801"/>
    </source>
</evidence>
<dbReference type="CDD" id="cd08071">
    <property type="entry name" value="MPN_DUF2466"/>
    <property type="match status" value="1"/>
</dbReference>
<name>A0A257SEY4_9PROT</name>
<dbReference type="PANTHER" id="PTHR30471">
    <property type="entry name" value="DNA REPAIR PROTEIN RADC"/>
    <property type="match status" value="1"/>
</dbReference>
<keyword evidence="3" id="KW-0378">Hydrolase</keyword>
<dbReference type="PANTHER" id="PTHR30471:SF3">
    <property type="entry name" value="UPF0758 PROTEIN YEES-RELATED"/>
    <property type="match status" value="1"/>
</dbReference>
<proteinExistence type="inferred from homology"/>
<gene>
    <name evidence="8" type="ORF">B7Z70_16010</name>
</gene>
<evidence type="ECO:0000259" key="7">
    <source>
        <dbReference type="PROSITE" id="PS50249"/>
    </source>
</evidence>
<dbReference type="GO" id="GO:0006508">
    <property type="term" value="P:proteolysis"/>
    <property type="evidence" value="ECO:0007669"/>
    <property type="project" value="UniProtKB-KW"/>
</dbReference>
<keyword evidence="4" id="KW-0862">Zinc</keyword>
<evidence type="ECO:0000256" key="4">
    <source>
        <dbReference type="ARBA" id="ARBA00022833"/>
    </source>
</evidence>
<dbReference type="SUPFAM" id="SSF102712">
    <property type="entry name" value="JAB1/MPN domain"/>
    <property type="match status" value="1"/>
</dbReference>
<dbReference type="PROSITE" id="PS50249">
    <property type="entry name" value="MPN"/>
    <property type="match status" value="1"/>
</dbReference>
<evidence type="ECO:0000313" key="9">
    <source>
        <dbReference type="Proteomes" id="UP000216779"/>
    </source>
</evidence>
<dbReference type="Pfam" id="PF20582">
    <property type="entry name" value="UPF0758_N"/>
    <property type="match status" value="1"/>
</dbReference>
<dbReference type="Proteomes" id="UP000216779">
    <property type="component" value="Unassembled WGS sequence"/>
</dbReference>
<protein>
    <recommendedName>
        <fullName evidence="7">MPN domain-containing protein</fullName>
    </recommendedName>
</protein>
<dbReference type="AlphaFoldDB" id="A0A257SEY4"/>
<evidence type="ECO:0000256" key="6">
    <source>
        <dbReference type="RuleBase" id="RU003797"/>
    </source>
</evidence>
<dbReference type="InterPro" id="IPR020891">
    <property type="entry name" value="UPF0758_CS"/>
</dbReference>
<comment type="caution">
    <text evidence="8">The sequence shown here is derived from an EMBL/GenBank/DDBJ whole genome shotgun (WGS) entry which is preliminary data.</text>
</comment>
<keyword evidence="1" id="KW-0645">Protease</keyword>
<reference evidence="8 9" key="1">
    <citation type="submission" date="2017-03" db="EMBL/GenBank/DDBJ databases">
        <title>Lifting the veil on microbial sulfur biogeochemistry in mining wastewaters.</title>
        <authorList>
            <person name="Kantor R.S."/>
            <person name="Colenbrander Nelson T."/>
            <person name="Marshall S."/>
            <person name="Bennett D."/>
            <person name="Apte S."/>
            <person name="Camacho D."/>
            <person name="Thomas B.C."/>
            <person name="Warren L.A."/>
            <person name="Banfield J.F."/>
        </authorList>
    </citation>
    <scope>NUCLEOTIDE SEQUENCE [LARGE SCALE GENOMIC DNA]</scope>
    <source>
        <strain evidence="8">21-59-9</strain>
    </source>
</reference>
<dbReference type="InterPro" id="IPR037518">
    <property type="entry name" value="MPN"/>
</dbReference>
<dbReference type="Pfam" id="PF04002">
    <property type="entry name" value="RadC"/>
    <property type="match status" value="1"/>
</dbReference>
<organism evidence="8 9">
    <name type="scientific">Acidithiobacillus ferrivorans</name>
    <dbReference type="NCBI Taxonomy" id="160808"/>
    <lineage>
        <taxon>Bacteria</taxon>
        <taxon>Pseudomonadati</taxon>
        <taxon>Pseudomonadota</taxon>
        <taxon>Acidithiobacillia</taxon>
        <taxon>Acidithiobacillales</taxon>
        <taxon>Acidithiobacillaceae</taxon>
        <taxon>Acidithiobacillus</taxon>
    </lineage>
</organism>
<dbReference type="InterPro" id="IPR025657">
    <property type="entry name" value="RadC_JAB"/>
</dbReference>
<dbReference type="NCBIfam" id="TIGR00608">
    <property type="entry name" value="radc"/>
    <property type="match status" value="1"/>
</dbReference>
<evidence type="ECO:0000256" key="2">
    <source>
        <dbReference type="ARBA" id="ARBA00022723"/>
    </source>
</evidence>